<dbReference type="AlphaFoldDB" id="A0A174H0V3"/>
<feature type="domain" description="ABC-2 type transporter transmembrane" evidence="6">
    <location>
        <begin position="66"/>
        <end position="289"/>
    </location>
</feature>
<dbReference type="RefSeq" id="WP_055228231.1">
    <property type="nucleotide sequence ID" value="NZ_CAXSRP010000011.1"/>
</dbReference>
<feature type="transmembrane region" description="Helical" evidence="5">
    <location>
        <begin position="113"/>
        <end position="140"/>
    </location>
</feature>
<evidence type="ECO:0000256" key="5">
    <source>
        <dbReference type="SAM" id="Phobius"/>
    </source>
</evidence>
<feature type="transmembrane region" description="Helical" evidence="5">
    <location>
        <begin position="71"/>
        <end position="92"/>
    </location>
</feature>
<feature type="transmembrane region" description="Helical" evidence="5">
    <location>
        <begin position="185"/>
        <end position="204"/>
    </location>
</feature>
<dbReference type="PANTHER" id="PTHR43229:SF2">
    <property type="entry name" value="NODULATION PROTEIN J"/>
    <property type="match status" value="1"/>
</dbReference>
<accession>A0A174H0V3</accession>
<gene>
    <name evidence="7" type="ORF">ERS852406_02519</name>
</gene>
<dbReference type="PANTHER" id="PTHR43229">
    <property type="entry name" value="NODULATION PROTEIN J"/>
    <property type="match status" value="1"/>
</dbReference>
<dbReference type="GO" id="GO:0140359">
    <property type="term" value="F:ABC-type transporter activity"/>
    <property type="evidence" value="ECO:0007669"/>
    <property type="project" value="InterPro"/>
</dbReference>
<dbReference type="GO" id="GO:0016020">
    <property type="term" value="C:membrane"/>
    <property type="evidence" value="ECO:0007669"/>
    <property type="project" value="UniProtKB-SubCell"/>
</dbReference>
<evidence type="ECO:0000256" key="4">
    <source>
        <dbReference type="ARBA" id="ARBA00023136"/>
    </source>
</evidence>
<dbReference type="EMBL" id="CYYV01000012">
    <property type="protein sequence ID" value="CUO66689.1"/>
    <property type="molecule type" value="Genomic_DNA"/>
</dbReference>
<protein>
    <submittedName>
        <fullName evidence="7">Daunorubicin resistance ABC transporter membrane protein</fullName>
    </submittedName>
</protein>
<evidence type="ECO:0000313" key="8">
    <source>
        <dbReference type="Proteomes" id="UP000095706"/>
    </source>
</evidence>
<dbReference type="InterPro" id="IPR051784">
    <property type="entry name" value="Nod_factor_ABC_transporter"/>
</dbReference>
<organism evidence="7 8">
    <name type="scientific">Fusicatenibacter saccharivorans</name>
    <dbReference type="NCBI Taxonomy" id="1150298"/>
    <lineage>
        <taxon>Bacteria</taxon>
        <taxon>Bacillati</taxon>
        <taxon>Bacillota</taxon>
        <taxon>Clostridia</taxon>
        <taxon>Lachnospirales</taxon>
        <taxon>Lachnospiraceae</taxon>
        <taxon>Fusicatenibacter</taxon>
    </lineage>
</organism>
<keyword evidence="4 5" id="KW-0472">Membrane</keyword>
<sequence length="299" mass="32666">MKAVFALISRNRKLFFKDRGMFFSALITPGILILLYATFLANVYRDSFVSAIPDMITISDKLIDGTVAAQLAAALLAVSCVTVTFCVNLTMVQDRANGTRKDFNVSPISKAQLYLGYFLSTVVNSLLVNGLALVLCLGYMYKMGWYMSAVDVLWVLLDEILLVLFGSTLSSIVSFPLTTQGQLSAVGTIVSAGYGFLCGAYMPISNFGSGLQKVLSYLPSTYGTSLLKNHMLRGIFEEMENNQLPEEMITAIRDTLDCNPKFQGSVVSVNQMVMLMVGCVVVFGIIFLCMTALPEKDGK</sequence>
<feature type="transmembrane region" description="Helical" evidence="5">
    <location>
        <begin position="272"/>
        <end position="293"/>
    </location>
</feature>
<dbReference type="Proteomes" id="UP000095706">
    <property type="component" value="Unassembled WGS sequence"/>
</dbReference>
<proteinExistence type="predicted"/>
<keyword evidence="3 5" id="KW-1133">Transmembrane helix</keyword>
<feature type="transmembrane region" description="Helical" evidence="5">
    <location>
        <begin position="21"/>
        <end position="44"/>
    </location>
</feature>
<feature type="transmembrane region" description="Helical" evidence="5">
    <location>
        <begin position="152"/>
        <end position="173"/>
    </location>
</feature>
<dbReference type="Pfam" id="PF12698">
    <property type="entry name" value="ABC2_membrane_3"/>
    <property type="match status" value="1"/>
</dbReference>
<evidence type="ECO:0000259" key="6">
    <source>
        <dbReference type="Pfam" id="PF12698"/>
    </source>
</evidence>
<comment type="subcellular location">
    <subcellularLocation>
        <location evidence="1">Membrane</location>
        <topology evidence="1">Multi-pass membrane protein</topology>
    </subcellularLocation>
</comment>
<evidence type="ECO:0000256" key="1">
    <source>
        <dbReference type="ARBA" id="ARBA00004141"/>
    </source>
</evidence>
<evidence type="ECO:0000313" key="7">
    <source>
        <dbReference type="EMBL" id="CUO66689.1"/>
    </source>
</evidence>
<evidence type="ECO:0000256" key="3">
    <source>
        <dbReference type="ARBA" id="ARBA00022989"/>
    </source>
</evidence>
<dbReference type="InterPro" id="IPR013525">
    <property type="entry name" value="ABC2_TM"/>
</dbReference>
<evidence type="ECO:0000256" key="2">
    <source>
        <dbReference type="ARBA" id="ARBA00022692"/>
    </source>
</evidence>
<reference evidence="7 8" key="1">
    <citation type="submission" date="2015-09" db="EMBL/GenBank/DDBJ databases">
        <authorList>
            <consortium name="Pathogen Informatics"/>
        </authorList>
    </citation>
    <scope>NUCLEOTIDE SEQUENCE [LARGE SCALE GENOMIC DNA]</scope>
    <source>
        <strain evidence="7 8">2789STDY5608849</strain>
    </source>
</reference>
<name>A0A174H0V3_9FIRM</name>
<keyword evidence="2 5" id="KW-0812">Transmembrane</keyword>